<keyword evidence="6" id="KW-0997">Cell inner membrane</keyword>
<dbReference type="Gene3D" id="3.40.50.300">
    <property type="entry name" value="P-loop containing nucleotide triphosphate hydrolases"/>
    <property type="match status" value="1"/>
</dbReference>
<feature type="domain" description="AAA" evidence="19">
    <location>
        <begin position="523"/>
        <end position="645"/>
    </location>
</feature>
<dbReference type="STRING" id="56193.YP76_18290"/>
<evidence type="ECO:0000256" key="9">
    <source>
        <dbReference type="ARBA" id="ARBA00022741"/>
    </source>
</evidence>
<evidence type="ECO:0000256" key="15">
    <source>
        <dbReference type="ARBA" id="ARBA00051245"/>
    </source>
</evidence>
<dbReference type="PANTHER" id="PTHR32309:SF13">
    <property type="entry name" value="FERRIC ENTEROBACTIN TRANSPORT PROTEIN FEPE"/>
    <property type="match status" value="1"/>
</dbReference>
<evidence type="ECO:0000256" key="12">
    <source>
        <dbReference type="ARBA" id="ARBA00022989"/>
    </source>
</evidence>
<gene>
    <name evidence="21" type="ORF">YP76_18290</name>
</gene>
<evidence type="ECO:0000313" key="21">
    <source>
        <dbReference type="EMBL" id="KKW90789.1"/>
    </source>
</evidence>
<keyword evidence="11" id="KW-0067">ATP-binding</keyword>
<dbReference type="PATRIC" id="fig|56193.3.peg.3833"/>
<evidence type="ECO:0000256" key="7">
    <source>
        <dbReference type="ARBA" id="ARBA00022679"/>
    </source>
</evidence>
<dbReference type="NCBIfam" id="TIGR01007">
    <property type="entry name" value="eps_fam"/>
    <property type="match status" value="1"/>
</dbReference>
<evidence type="ECO:0000256" key="11">
    <source>
        <dbReference type="ARBA" id="ARBA00022840"/>
    </source>
</evidence>
<feature type="transmembrane region" description="Helical" evidence="17">
    <location>
        <begin position="34"/>
        <end position="58"/>
    </location>
</feature>
<evidence type="ECO:0000256" key="1">
    <source>
        <dbReference type="ARBA" id="ARBA00004429"/>
    </source>
</evidence>
<comment type="subcellular location">
    <subcellularLocation>
        <location evidence="1">Cell inner membrane</location>
        <topology evidence="1">Multi-pass membrane protein</topology>
    </subcellularLocation>
</comment>
<comment type="similarity">
    <text evidence="3">Belongs to the etk/wzc family.</text>
</comment>
<evidence type="ECO:0000256" key="3">
    <source>
        <dbReference type="ARBA" id="ARBA00008883"/>
    </source>
</evidence>
<keyword evidence="22" id="KW-1185">Reference proteome</keyword>
<dbReference type="Pfam" id="PF13614">
    <property type="entry name" value="AAA_31"/>
    <property type="match status" value="1"/>
</dbReference>
<evidence type="ECO:0000256" key="4">
    <source>
        <dbReference type="ARBA" id="ARBA00011903"/>
    </source>
</evidence>
<evidence type="ECO:0000256" key="14">
    <source>
        <dbReference type="ARBA" id="ARBA00023137"/>
    </source>
</evidence>
<feature type="domain" description="Polysaccharide chain length determinant N-terminal" evidence="18">
    <location>
        <begin position="22"/>
        <end position="111"/>
    </location>
</feature>
<evidence type="ECO:0000259" key="20">
    <source>
        <dbReference type="Pfam" id="PF13807"/>
    </source>
</evidence>
<dbReference type="InterPro" id="IPR027417">
    <property type="entry name" value="P-loop_NTPase"/>
</dbReference>
<dbReference type="GO" id="GO:0042802">
    <property type="term" value="F:identical protein binding"/>
    <property type="evidence" value="ECO:0007669"/>
    <property type="project" value="UniProtKB-ARBA"/>
</dbReference>
<protein>
    <recommendedName>
        <fullName evidence="4">non-specific protein-tyrosine kinase</fullName>
        <ecNumber evidence="4">2.7.10.2</ecNumber>
    </recommendedName>
</protein>
<evidence type="ECO:0000256" key="6">
    <source>
        <dbReference type="ARBA" id="ARBA00022519"/>
    </source>
</evidence>
<evidence type="ECO:0000256" key="10">
    <source>
        <dbReference type="ARBA" id="ARBA00022777"/>
    </source>
</evidence>
<keyword evidence="5" id="KW-1003">Cell membrane</keyword>
<dbReference type="InterPro" id="IPR025669">
    <property type="entry name" value="AAA_dom"/>
</dbReference>
<dbReference type="InterPro" id="IPR032807">
    <property type="entry name" value="GNVR"/>
</dbReference>
<keyword evidence="13 17" id="KW-0472">Membrane</keyword>
<keyword evidence="8 17" id="KW-0812">Transmembrane</keyword>
<evidence type="ECO:0000256" key="8">
    <source>
        <dbReference type="ARBA" id="ARBA00022692"/>
    </source>
</evidence>
<keyword evidence="9" id="KW-0547">Nucleotide-binding</keyword>
<sequence>MAGDAKATPSVDRDTFSLAQLLTRYWQAVVRWRLLIAGLVAGAVIIGLVVTLLMAPLYTARSQIEVSRERKNVTNVEGLDSAGEGRDVEFYATQYALLKAESLSERVVRELGLAETSEFFEAHGKKPAELIGFPDNSPETKKARVRQAVALLQQNLDISPIRGSRLIDIKYTSRKPEISARIANEWAQQFISSTMDRQFAATADARKFLETRLAQLRHKLEQSERDVVSYANNKGIVTLDATRDPEGRTFTQRTLASANLEALNQALTQAEAERIAAESRANGSAENSPEVLTNQAIVDLRARRAQAAAEYAKLILQYEPKYPAARALKAQMATLDAAIAREVERISGSRKLAFTEALKREQDLRAKVEALKQVLNDQRQASIQQNIYQRDADTNRQLYDALLQRYKEIGVAGTVGASNIVIVDAAKVPQSPSAPNLMLNIALATLAGIALSAAAVFGLEQIDEGIREPGEVRTALGTALLGHVPLGEEATIAEISDPKSELAEAYFSIRSSLAFATNHGLPRTIAVTSTKRGEGKSTSSLALATVIGRTGKRVLLIDGDMRSPTLHRHFGTDHKEGLSNLLAGEPLLDQVKATGERGLSVLTAGPIPPSPAELLSSDMFREIIARFLESYDHIIVDTPPVLGLADAPLIGRQVEGVIYVVESASTSRRAAQAALQRLEAVNAHLFGAIVNKVDYSKHGYGYGYGYGYAYGRTAEVGEAG</sequence>
<evidence type="ECO:0000256" key="2">
    <source>
        <dbReference type="ARBA" id="ARBA00007316"/>
    </source>
</evidence>
<dbReference type="EMBL" id="LBIC01000009">
    <property type="protein sequence ID" value="KKW90789.1"/>
    <property type="molecule type" value="Genomic_DNA"/>
</dbReference>
<reference evidence="21 22" key="1">
    <citation type="submission" date="2015-04" db="EMBL/GenBank/DDBJ databases">
        <title>Genome sequence of aromatic hydrocarbons-degrading Sphingobium chungbukense DJ77.</title>
        <authorList>
            <person name="Kim Y.-C."/>
            <person name="Chae J.-C."/>
        </authorList>
    </citation>
    <scope>NUCLEOTIDE SEQUENCE [LARGE SCALE GENOMIC DNA]</scope>
    <source>
        <strain evidence="21 22">DJ77</strain>
    </source>
</reference>
<dbReference type="GO" id="GO:0005524">
    <property type="term" value="F:ATP binding"/>
    <property type="evidence" value="ECO:0007669"/>
    <property type="project" value="UniProtKB-KW"/>
</dbReference>
<dbReference type="InterPro" id="IPR005702">
    <property type="entry name" value="Wzc-like_C"/>
</dbReference>
<feature type="domain" description="Tyrosine-protein kinase G-rich" evidence="20">
    <location>
        <begin position="384"/>
        <end position="457"/>
    </location>
</feature>
<keyword evidence="12 17" id="KW-1133">Transmembrane helix</keyword>
<evidence type="ECO:0000259" key="18">
    <source>
        <dbReference type="Pfam" id="PF02706"/>
    </source>
</evidence>
<dbReference type="CDD" id="cd05387">
    <property type="entry name" value="BY-kinase"/>
    <property type="match status" value="1"/>
</dbReference>
<accession>A0A0M3AQI5</accession>
<evidence type="ECO:0000256" key="13">
    <source>
        <dbReference type="ARBA" id="ARBA00023136"/>
    </source>
</evidence>
<dbReference type="GO" id="GO:0005886">
    <property type="term" value="C:plasma membrane"/>
    <property type="evidence" value="ECO:0007669"/>
    <property type="project" value="UniProtKB-SubCell"/>
</dbReference>
<dbReference type="AlphaFoldDB" id="A0A0M3AQI5"/>
<dbReference type="Pfam" id="PF02706">
    <property type="entry name" value="Wzz"/>
    <property type="match status" value="1"/>
</dbReference>
<dbReference type="Proteomes" id="UP000033874">
    <property type="component" value="Unassembled WGS sequence"/>
</dbReference>
<dbReference type="EC" id="2.7.10.2" evidence="4"/>
<dbReference type="SUPFAM" id="SSF48452">
    <property type="entry name" value="TPR-like"/>
    <property type="match status" value="1"/>
</dbReference>
<keyword evidence="7" id="KW-0808">Transferase</keyword>
<dbReference type="SUPFAM" id="SSF52540">
    <property type="entry name" value="P-loop containing nucleoside triphosphate hydrolases"/>
    <property type="match status" value="1"/>
</dbReference>
<evidence type="ECO:0000256" key="17">
    <source>
        <dbReference type="SAM" id="Phobius"/>
    </source>
</evidence>
<dbReference type="FunFam" id="3.40.50.300:FF:000527">
    <property type="entry name" value="Tyrosine-protein kinase etk"/>
    <property type="match status" value="1"/>
</dbReference>
<evidence type="ECO:0000259" key="19">
    <source>
        <dbReference type="Pfam" id="PF13614"/>
    </source>
</evidence>
<dbReference type="InterPro" id="IPR003856">
    <property type="entry name" value="LPS_length_determ_N"/>
</dbReference>
<dbReference type="GO" id="GO:0004715">
    <property type="term" value="F:non-membrane spanning protein tyrosine kinase activity"/>
    <property type="evidence" value="ECO:0007669"/>
    <property type="project" value="UniProtKB-EC"/>
</dbReference>
<keyword evidence="10 21" id="KW-0418">Kinase</keyword>
<keyword evidence="14" id="KW-0829">Tyrosine-protein kinase</keyword>
<keyword evidence="16" id="KW-0175">Coiled coil</keyword>
<comment type="similarity">
    <text evidence="2">Belongs to the CpsD/CapB family.</text>
</comment>
<comment type="catalytic activity">
    <reaction evidence="15">
        <text>L-tyrosyl-[protein] + ATP = O-phospho-L-tyrosyl-[protein] + ADP + H(+)</text>
        <dbReference type="Rhea" id="RHEA:10596"/>
        <dbReference type="Rhea" id="RHEA-COMP:10136"/>
        <dbReference type="Rhea" id="RHEA-COMP:20101"/>
        <dbReference type="ChEBI" id="CHEBI:15378"/>
        <dbReference type="ChEBI" id="CHEBI:30616"/>
        <dbReference type="ChEBI" id="CHEBI:46858"/>
        <dbReference type="ChEBI" id="CHEBI:61978"/>
        <dbReference type="ChEBI" id="CHEBI:456216"/>
        <dbReference type="EC" id="2.7.10.2"/>
    </reaction>
</comment>
<feature type="coiled-coil region" evidence="16">
    <location>
        <begin position="206"/>
        <end position="317"/>
    </location>
</feature>
<organism evidence="21 22">
    <name type="scientific">Sphingobium chungbukense</name>
    <dbReference type="NCBI Taxonomy" id="56193"/>
    <lineage>
        <taxon>Bacteria</taxon>
        <taxon>Pseudomonadati</taxon>
        <taxon>Pseudomonadota</taxon>
        <taxon>Alphaproteobacteria</taxon>
        <taxon>Sphingomonadales</taxon>
        <taxon>Sphingomonadaceae</taxon>
        <taxon>Sphingobium</taxon>
    </lineage>
</organism>
<dbReference type="InterPro" id="IPR011990">
    <property type="entry name" value="TPR-like_helical_dom_sf"/>
</dbReference>
<proteinExistence type="inferred from homology"/>
<dbReference type="Pfam" id="PF13807">
    <property type="entry name" value="GNVR"/>
    <property type="match status" value="1"/>
</dbReference>
<comment type="caution">
    <text evidence="21">The sequence shown here is derived from an EMBL/GenBank/DDBJ whole genome shotgun (WGS) entry which is preliminary data.</text>
</comment>
<name>A0A0M3AQI5_9SPHN</name>
<dbReference type="PANTHER" id="PTHR32309">
    <property type="entry name" value="TYROSINE-PROTEIN KINASE"/>
    <property type="match status" value="1"/>
</dbReference>
<evidence type="ECO:0000313" key="22">
    <source>
        <dbReference type="Proteomes" id="UP000033874"/>
    </source>
</evidence>
<dbReference type="InterPro" id="IPR050445">
    <property type="entry name" value="Bact_polysacc_biosynth/exp"/>
</dbReference>
<evidence type="ECO:0000256" key="16">
    <source>
        <dbReference type="SAM" id="Coils"/>
    </source>
</evidence>
<evidence type="ECO:0000256" key="5">
    <source>
        <dbReference type="ARBA" id="ARBA00022475"/>
    </source>
</evidence>